<reference evidence="4" key="1">
    <citation type="journal article" date="2017" name="Proc. Natl. Acad. Sci. U.S.A.">
        <title>Simulation of Deepwater Horizon oil plume reveals substrate specialization within a complex community of hydrocarbon degraders.</title>
        <authorList>
            <person name="Hu P."/>
            <person name="Dubinsky E.A."/>
            <person name="Probst A.J."/>
            <person name="Wang J."/>
            <person name="Sieber C.M.K."/>
            <person name="Tom L.M."/>
            <person name="Gardinali P."/>
            <person name="Banfield J.F."/>
            <person name="Atlas R.M."/>
            <person name="Andersen G.L."/>
        </authorList>
    </citation>
    <scope>NUCLEOTIDE SEQUENCE [LARGE SCALE GENOMIC DNA]</scope>
</reference>
<feature type="domain" description="Aldehyde dehydrogenase" evidence="2">
    <location>
        <begin position="12"/>
        <end position="278"/>
    </location>
</feature>
<dbReference type="InterPro" id="IPR016162">
    <property type="entry name" value="Ald_DH_N"/>
</dbReference>
<comment type="caution">
    <text evidence="3">The sequence shown here is derived from an EMBL/GenBank/DDBJ whole genome shotgun (WGS) entry which is preliminary data.</text>
</comment>
<dbReference type="Pfam" id="PF00171">
    <property type="entry name" value="Aldedh"/>
    <property type="match status" value="1"/>
</dbReference>
<dbReference type="GO" id="GO:0016620">
    <property type="term" value="F:oxidoreductase activity, acting on the aldehyde or oxo group of donors, NAD or NADP as acceptor"/>
    <property type="evidence" value="ECO:0007669"/>
    <property type="project" value="InterPro"/>
</dbReference>
<dbReference type="InterPro" id="IPR015590">
    <property type="entry name" value="Aldehyde_DH_dom"/>
</dbReference>
<organism evidence="3 4">
    <name type="scientific">Colwellia psychrerythraea</name>
    <name type="common">Vibrio psychroerythus</name>
    <dbReference type="NCBI Taxonomy" id="28229"/>
    <lineage>
        <taxon>Bacteria</taxon>
        <taxon>Pseudomonadati</taxon>
        <taxon>Pseudomonadota</taxon>
        <taxon>Gammaproteobacteria</taxon>
        <taxon>Alteromonadales</taxon>
        <taxon>Colwelliaceae</taxon>
        <taxon>Colwellia</taxon>
    </lineage>
</organism>
<dbReference type="EMBL" id="MAAF01000038">
    <property type="protein sequence ID" value="OUR82604.1"/>
    <property type="molecule type" value="Genomic_DNA"/>
</dbReference>
<dbReference type="CDD" id="cd07122">
    <property type="entry name" value="ALDH_F20_ACDH"/>
    <property type="match status" value="1"/>
</dbReference>
<proteinExistence type="predicted"/>
<dbReference type="PANTHER" id="PTHR11699">
    <property type="entry name" value="ALDEHYDE DEHYDROGENASE-RELATED"/>
    <property type="match status" value="1"/>
</dbReference>
<dbReference type="Gene3D" id="3.40.309.10">
    <property type="entry name" value="Aldehyde Dehydrogenase, Chain A, domain 2"/>
    <property type="match status" value="1"/>
</dbReference>
<dbReference type="SUPFAM" id="SSF53720">
    <property type="entry name" value="ALDH-like"/>
    <property type="match status" value="1"/>
</dbReference>
<evidence type="ECO:0000256" key="1">
    <source>
        <dbReference type="ARBA" id="ARBA00023002"/>
    </source>
</evidence>
<dbReference type="InterPro" id="IPR016163">
    <property type="entry name" value="Ald_DH_C"/>
</dbReference>
<evidence type="ECO:0000313" key="3">
    <source>
        <dbReference type="EMBL" id="OUR82604.1"/>
    </source>
</evidence>
<protein>
    <recommendedName>
        <fullName evidence="2">Aldehyde dehydrogenase domain-containing protein</fullName>
    </recommendedName>
</protein>
<gene>
    <name evidence="3" type="ORF">A9Q75_05490</name>
</gene>
<dbReference type="AlphaFoldDB" id="A0A1Y5ENF9"/>
<evidence type="ECO:0000259" key="2">
    <source>
        <dbReference type="Pfam" id="PF00171"/>
    </source>
</evidence>
<dbReference type="Gene3D" id="3.40.605.10">
    <property type="entry name" value="Aldehyde Dehydrogenase, Chain A, domain 1"/>
    <property type="match status" value="1"/>
</dbReference>
<keyword evidence="1" id="KW-0560">Oxidoreductase</keyword>
<dbReference type="InterPro" id="IPR016161">
    <property type="entry name" value="Ald_DH/histidinol_DH"/>
</dbReference>
<evidence type="ECO:0000313" key="4">
    <source>
        <dbReference type="Proteomes" id="UP000243053"/>
    </source>
</evidence>
<accession>A0A1Y5ENF9</accession>
<dbReference type="Proteomes" id="UP000243053">
    <property type="component" value="Unassembled WGS sequence"/>
</dbReference>
<sequence>MSDMNEVAPEVQKIVDELFANAHKAASTFSGFEKDKVEAIVKAVAEAAQDKAEFYAEWAVRETGFGNVADKHQKNLLNSIGLLDVLNVGDYVDPQVDDKKKIVSFPKPAGVVVALVPCTNPVTTIYYKALISLMTRNSVILCPHPAAKECCVHAAEYVAKIAERAGAPKGSIQVLTEPSIPLVNQLLQSDRTNVILATGGPAMVRAAYGSGNPAVGVGPGNVACYVDKTADIATAGGQVVFSNSFDHSLPCTCESVVVADKEISSQLKLAMTAAGAYFVAGEEEQKLRDFLFPEGIACVAAIGKSAEWMADKAGFSVPEGTKSLVVEIDEISIKDPVSKEKMFPVLGYITVDGVGQGIATALAMLELMGKGHSAVIHANDPAVVARYGAALPVCRIAVNTPGVVGSAGMTTNLTQGSVIGTGFFGRSSVDDNVGPKQLIQWTRVAYHKEPDVEMGDMGAALKTL</sequence>
<name>A0A1Y5ENF9_COLPS</name>